<name>A0A158KXY5_9BURK</name>
<comment type="caution">
    <text evidence="1">The sequence shown here is derived from an EMBL/GenBank/DDBJ whole genome shotgun (WGS) entry which is preliminary data.</text>
</comment>
<proteinExistence type="predicted"/>
<evidence type="ECO:0000313" key="1">
    <source>
        <dbReference type="EMBL" id="SAL85974.1"/>
    </source>
</evidence>
<reference evidence="1" key="1">
    <citation type="submission" date="2016-01" db="EMBL/GenBank/DDBJ databases">
        <authorList>
            <person name="Peeters C."/>
        </authorList>
    </citation>
    <scope>NUCLEOTIDE SEQUENCE [LARGE SCALE GENOMIC DNA]</scope>
    <source>
        <strain evidence="1">LMG 29317</strain>
    </source>
</reference>
<protein>
    <submittedName>
        <fullName evidence="1">Uncharacterized protein</fullName>
    </submittedName>
</protein>
<evidence type="ECO:0000313" key="2">
    <source>
        <dbReference type="Proteomes" id="UP000055019"/>
    </source>
</evidence>
<dbReference type="Proteomes" id="UP000055019">
    <property type="component" value="Unassembled WGS sequence"/>
</dbReference>
<sequence length="89" mass="9805">MRPAVKKQIESLGEKFVDVSLETGEAANFVEWPLETSVRTALSENLGIAKVRQIYGAHYVEASTEKEVAYATAVPGSFRTGGIYRWKLG</sequence>
<organism evidence="1 2">
    <name type="scientific">Caballeronia arvi</name>
    <dbReference type="NCBI Taxonomy" id="1777135"/>
    <lineage>
        <taxon>Bacteria</taxon>
        <taxon>Pseudomonadati</taxon>
        <taxon>Pseudomonadota</taxon>
        <taxon>Betaproteobacteria</taxon>
        <taxon>Burkholderiales</taxon>
        <taxon>Burkholderiaceae</taxon>
        <taxon>Caballeronia</taxon>
    </lineage>
</organism>
<dbReference type="EMBL" id="FCOM02000067">
    <property type="protein sequence ID" value="SAL85974.1"/>
    <property type="molecule type" value="Genomic_DNA"/>
</dbReference>
<keyword evidence="2" id="KW-1185">Reference proteome</keyword>
<dbReference type="AlphaFoldDB" id="A0A158KXY5"/>
<accession>A0A158KXY5</accession>
<gene>
    <name evidence="1" type="ORF">AWB74_07514</name>
</gene>